<keyword evidence="5" id="KW-1003">Cell membrane</keyword>
<evidence type="ECO:0000313" key="6">
    <source>
        <dbReference type="EMBL" id="SPP66761.1"/>
    </source>
</evidence>
<name>A0A330LBQ2_9BACT</name>
<comment type="similarity">
    <text evidence="5">Belongs to the TatC family.</text>
</comment>
<feature type="transmembrane region" description="Helical" evidence="5">
    <location>
        <begin position="170"/>
        <end position="193"/>
    </location>
</feature>
<proteinExistence type="inferred from homology"/>
<dbReference type="RefSeq" id="WP_121990883.1">
    <property type="nucleotide sequence ID" value="NZ_OUNR01000022.1"/>
</dbReference>
<dbReference type="OrthoDB" id="9777044at2"/>
<dbReference type="HAMAP" id="MF_00902">
    <property type="entry name" value="TatC"/>
    <property type="match status" value="1"/>
</dbReference>
<dbReference type="GO" id="GO:0009977">
    <property type="term" value="F:proton motive force dependent protein transmembrane transporter activity"/>
    <property type="evidence" value="ECO:0007669"/>
    <property type="project" value="TreeGrafter"/>
</dbReference>
<keyword evidence="7" id="KW-1185">Reference proteome</keyword>
<dbReference type="GO" id="GO:0043953">
    <property type="term" value="P:protein transport by the Tat complex"/>
    <property type="evidence" value="ECO:0007669"/>
    <property type="project" value="UniProtKB-UniRule"/>
</dbReference>
<evidence type="ECO:0000256" key="4">
    <source>
        <dbReference type="ARBA" id="ARBA00023136"/>
    </source>
</evidence>
<keyword evidence="5" id="KW-0813">Transport</keyword>
<feature type="transmembrane region" description="Helical" evidence="5">
    <location>
        <begin position="34"/>
        <end position="56"/>
    </location>
</feature>
<keyword evidence="4 5" id="KW-0472">Membrane</keyword>
<dbReference type="Proteomes" id="UP000248168">
    <property type="component" value="Unassembled WGS sequence"/>
</dbReference>
<comment type="caution">
    <text evidence="5">Lacks conserved residue(s) required for the propagation of feature annotation.</text>
</comment>
<gene>
    <name evidence="5 6" type="primary">tatC</name>
    <name evidence="6" type="ORF">NITLEN_90016</name>
</gene>
<comment type="subunit">
    <text evidence="5">Forms a complex with TatA.</text>
</comment>
<dbReference type="GO" id="GO:0065002">
    <property type="term" value="P:intracellular protein transmembrane transport"/>
    <property type="evidence" value="ECO:0007669"/>
    <property type="project" value="TreeGrafter"/>
</dbReference>
<dbReference type="PANTHER" id="PTHR30371">
    <property type="entry name" value="SEC-INDEPENDENT PROTEIN TRANSLOCASE PROTEIN TATC"/>
    <property type="match status" value="1"/>
</dbReference>
<evidence type="ECO:0000256" key="1">
    <source>
        <dbReference type="ARBA" id="ARBA00004141"/>
    </source>
</evidence>
<feature type="transmembrane region" description="Helical" evidence="5">
    <location>
        <begin position="118"/>
        <end position="150"/>
    </location>
</feature>
<sequence>MSRSPVGPAAGCPHTMAQFINPLAAHISTVKRRLIIIAATLLAALIATFSFSADMIAWLNRPFPNQLVFYGPTEALFASIKVSFLSAVIVSLPVIFYQFWKFVEPALLQKEQRWAIPLFLLAGGLFILGLVFCNLVILPLVIDFFVSFGMDRDITPQLSVGTYIDFNVKFLLIFGCAFELPLALTLLAVAGVVTAKQLAQYRKHAIMAALIISAIVTPDATLFTMLLMAVPMMVLYEIGIWGAWMFGRGKDGNGGIDLPLDPDLPMGSAGTRMR</sequence>
<keyword evidence="5" id="KW-0653">Protein transport</keyword>
<evidence type="ECO:0000256" key="2">
    <source>
        <dbReference type="ARBA" id="ARBA00022692"/>
    </source>
</evidence>
<comment type="subcellular location">
    <subcellularLocation>
        <location evidence="5">Cell membrane</location>
        <topology evidence="5">Multi-pass membrane protein</topology>
    </subcellularLocation>
    <subcellularLocation>
        <location evidence="1">Membrane</location>
        <topology evidence="1">Multi-pass membrane protein</topology>
    </subcellularLocation>
</comment>
<dbReference type="InParanoid" id="A0A330LBQ2"/>
<keyword evidence="2 5" id="KW-0812">Transmembrane</keyword>
<comment type="function">
    <text evidence="5">Part of the twin-arginine translocation (Tat) system that transports large folded proteins containing a characteristic twin-arginine motif in their signal peptide across membranes.</text>
</comment>
<feature type="transmembrane region" description="Helical" evidence="5">
    <location>
        <begin position="76"/>
        <end position="97"/>
    </location>
</feature>
<feature type="transmembrane region" description="Helical" evidence="5">
    <location>
        <begin position="205"/>
        <end position="236"/>
    </location>
</feature>
<evidence type="ECO:0000256" key="5">
    <source>
        <dbReference type="HAMAP-Rule" id="MF_00902"/>
    </source>
</evidence>
<reference evidence="7" key="1">
    <citation type="submission" date="2018-04" db="EMBL/GenBank/DDBJ databases">
        <authorList>
            <person name="Lucker S."/>
            <person name="Sakoula D."/>
        </authorList>
    </citation>
    <scope>NUCLEOTIDE SEQUENCE [LARGE SCALE GENOMIC DNA]</scope>
</reference>
<dbReference type="InterPro" id="IPR002033">
    <property type="entry name" value="TatC"/>
</dbReference>
<evidence type="ECO:0000313" key="7">
    <source>
        <dbReference type="Proteomes" id="UP000248168"/>
    </source>
</evidence>
<accession>A0A330LBQ2</accession>
<dbReference type="Pfam" id="PF00902">
    <property type="entry name" value="TatC"/>
    <property type="match status" value="1"/>
</dbReference>
<dbReference type="NCBIfam" id="TIGR00945">
    <property type="entry name" value="tatC"/>
    <property type="match status" value="1"/>
</dbReference>
<keyword evidence="3 5" id="KW-1133">Transmembrane helix</keyword>
<protein>
    <recommendedName>
        <fullName evidence="5">Sec-independent protein translocase protein TatC</fullName>
    </recommendedName>
</protein>
<organism evidence="6 7">
    <name type="scientific">Nitrospira lenta</name>
    <dbReference type="NCBI Taxonomy" id="1436998"/>
    <lineage>
        <taxon>Bacteria</taxon>
        <taxon>Pseudomonadati</taxon>
        <taxon>Nitrospirota</taxon>
        <taxon>Nitrospiria</taxon>
        <taxon>Nitrospirales</taxon>
        <taxon>Nitrospiraceae</taxon>
        <taxon>Nitrospira</taxon>
    </lineage>
</organism>
<dbReference type="PANTHER" id="PTHR30371:SF0">
    <property type="entry name" value="SEC-INDEPENDENT PROTEIN TRANSLOCASE PROTEIN TATC, CHLOROPLASTIC-RELATED"/>
    <property type="match status" value="1"/>
</dbReference>
<evidence type="ECO:0000256" key="3">
    <source>
        <dbReference type="ARBA" id="ARBA00022989"/>
    </source>
</evidence>
<dbReference type="AlphaFoldDB" id="A0A330LBQ2"/>
<dbReference type="PRINTS" id="PR01840">
    <property type="entry name" value="TATCFAMILY"/>
</dbReference>
<dbReference type="EMBL" id="OUNR01000022">
    <property type="protein sequence ID" value="SPP66761.1"/>
    <property type="molecule type" value="Genomic_DNA"/>
</dbReference>
<keyword evidence="5" id="KW-0811">Translocation</keyword>
<dbReference type="GO" id="GO:0033281">
    <property type="term" value="C:TAT protein transport complex"/>
    <property type="evidence" value="ECO:0007669"/>
    <property type="project" value="UniProtKB-UniRule"/>
</dbReference>